<gene>
    <name evidence="2" type="ORF">RHIMIDRAFT_266528</name>
</gene>
<dbReference type="Proteomes" id="UP000242254">
    <property type="component" value="Unassembled WGS sequence"/>
</dbReference>
<protein>
    <recommendedName>
        <fullName evidence="1">C2H2-type domain-containing protein</fullName>
    </recommendedName>
</protein>
<evidence type="ECO:0000313" key="2">
    <source>
        <dbReference type="EMBL" id="PHZ16637.1"/>
    </source>
</evidence>
<reference evidence="2 3" key="1">
    <citation type="journal article" date="2016" name="Proc. Natl. Acad. Sci. U.S.A.">
        <title>Lipid metabolic changes in an early divergent fungus govern the establishment of a mutualistic symbiosis with endobacteria.</title>
        <authorList>
            <person name="Lastovetsky O.A."/>
            <person name="Gaspar M.L."/>
            <person name="Mondo S.J."/>
            <person name="LaButti K.M."/>
            <person name="Sandor L."/>
            <person name="Grigoriev I.V."/>
            <person name="Henry S.A."/>
            <person name="Pawlowska T.E."/>
        </authorList>
    </citation>
    <scope>NUCLEOTIDE SEQUENCE [LARGE SCALE GENOMIC DNA]</scope>
    <source>
        <strain evidence="2 3">ATCC 52813</strain>
    </source>
</reference>
<dbReference type="RefSeq" id="XP_023470345.1">
    <property type="nucleotide sequence ID" value="XM_023611916.1"/>
</dbReference>
<dbReference type="PROSITE" id="PS00028">
    <property type="entry name" value="ZINC_FINGER_C2H2_1"/>
    <property type="match status" value="1"/>
</dbReference>
<dbReference type="AlphaFoldDB" id="A0A2G4T6K0"/>
<evidence type="ECO:0000259" key="1">
    <source>
        <dbReference type="PROSITE" id="PS00028"/>
    </source>
</evidence>
<sequence length="541" mass="60315">MNTEIRCQLCDELLPKSKDAQRNHERDHHIDSVYVGESRISILRTNGNFTCPSCGVEMKATRAFGVHLKRHGLIMATSKKRGQLYLGDAEGNSKHDVTDGDSMLNHSPSPTLALEISTNSRKIKKPPTCTETVLLASDSLMSSSQAQQDKLMLAQLGRWMPIIYRCKEKDHGFLTSISTASTMLQDNPPVGEWLFPDPDTPSNQLSIQTNEDTLIRRIKSASKAAKILSTTNHVELTEAECKILNQDWLEYPQLRYCCSQLLAGCIMTQDEVSILVNTIEPYARDSLIDAHFERRSTSSPSSFPTTPGRYGFLTVCLLPTNDGQKLVIGTRTSNFLVTSSIRLDRQSVNIGPATTHFRPTTSTKIFLDCLSIELAKSLLDNTKINRAQSLPSLYQLKQVRSKFDCLSTYTMCRSSSTMASPLKLQPTTIWTLVDQDSNHTTMSQEKVGSLLFRTIALQVIRHGRSATLHLDDFKPIQALSKDSSAVASILHNICSLFDNQKEIKIIGNSALNSQLVDLANGISNKKENDKKIEDIIMELYD</sequence>
<dbReference type="InterPro" id="IPR013087">
    <property type="entry name" value="Znf_C2H2_type"/>
</dbReference>
<dbReference type="STRING" id="1340429.A0A2G4T6K0"/>
<proteinExistence type="predicted"/>
<dbReference type="GeneID" id="35442905"/>
<evidence type="ECO:0000313" key="3">
    <source>
        <dbReference type="Proteomes" id="UP000242254"/>
    </source>
</evidence>
<dbReference type="EMBL" id="KZ303843">
    <property type="protein sequence ID" value="PHZ16637.1"/>
    <property type="molecule type" value="Genomic_DNA"/>
</dbReference>
<organism evidence="2 3">
    <name type="scientific">Rhizopus microsporus ATCC 52813</name>
    <dbReference type="NCBI Taxonomy" id="1340429"/>
    <lineage>
        <taxon>Eukaryota</taxon>
        <taxon>Fungi</taxon>
        <taxon>Fungi incertae sedis</taxon>
        <taxon>Mucoromycota</taxon>
        <taxon>Mucoromycotina</taxon>
        <taxon>Mucoromycetes</taxon>
        <taxon>Mucorales</taxon>
        <taxon>Mucorineae</taxon>
        <taxon>Rhizopodaceae</taxon>
        <taxon>Rhizopus</taxon>
    </lineage>
</organism>
<accession>A0A2G4T6K0</accession>
<keyword evidence="3" id="KW-1185">Reference proteome</keyword>
<name>A0A2G4T6K0_RHIZD</name>
<feature type="domain" description="C2H2-type" evidence="1">
    <location>
        <begin position="51"/>
        <end position="71"/>
    </location>
</feature>